<name>A0ABM9HW03_9GAMM</name>
<evidence type="ECO:0008006" key="3">
    <source>
        <dbReference type="Google" id="ProtNLM"/>
    </source>
</evidence>
<organism evidence="1 2">
    <name type="scientific">Methylocaldum szegediense</name>
    <dbReference type="NCBI Taxonomy" id="73780"/>
    <lineage>
        <taxon>Bacteria</taxon>
        <taxon>Pseudomonadati</taxon>
        <taxon>Pseudomonadota</taxon>
        <taxon>Gammaproteobacteria</taxon>
        <taxon>Methylococcales</taxon>
        <taxon>Methylococcaceae</taxon>
        <taxon>Methylocaldum</taxon>
    </lineage>
</organism>
<reference evidence="1 2" key="1">
    <citation type="submission" date="2023-03" db="EMBL/GenBank/DDBJ databases">
        <authorList>
            <person name="Pearce D."/>
        </authorList>
    </citation>
    <scope>NUCLEOTIDE SEQUENCE [LARGE SCALE GENOMIC DNA]</scope>
    <source>
        <strain evidence="1">Msz</strain>
    </source>
</reference>
<dbReference type="Gene3D" id="3.40.470.10">
    <property type="entry name" value="Uracil-DNA glycosylase-like domain"/>
    <property type="match status" value="1"/>
</dbReference>
<sequence length="222" mass="24885">MRSITKHDIPEIAAQALEGQLGNPGAFLYSSHETIRPGEIYFLGLNPGGCGGPSLRERLDRILSQEENAYLDEAWENDGRSYEPGEAPLQKRVVWLFRNIGFDPREVLSSNLIFMQSKDASGVSIEHAHKCWPVHEALLSIVRPRLILTFGNSGFSPYGYIHARHGGNQRYAPSGHGNWSLKGFKTQMPWGEVFVAGIPHLSRYSPIGKEYVVDWIRNQGRA</sequence>
<evidence type="ECO:0000313" key="2">
    <source>
        <dbReference type="Proteomes" id="UP001162030"/>
    </source>
</evidence>
<dbReference type="SUPFAM" id="SSF52141">
    <property type="entry name" value="Uracil-DNA glycosylase-like"/>
    <property type="match status" value="1"/>
</dbReference>
<dbReference type="InterPro" id="IPR036895">
    <property type="entry name" value="Uracil-DNA_glycosylase-like_sf"/>
</dbReference>
<accession>A0ABM9HW03</accession>
<evidence type="ECO:0000313" key="1">
    <source>
        <dbReference type="EMBL" id="CAI8723601.1"/>
    </source>
</evidence>
<dbReference type="Proteomes" id="UP001162030">
    <property type="component" value="Chromosome"/>
</dbReference>
<dbReference type="EMBL" id="OX458333">
    <property type="protein sequence ID" value="CAI8723601.1"/>
    <property type="molecule type" value="Genomic_DNA"/>
</dbReference>
<dbReference type="RefSeq" id="WP_202901136.1">
    <property type="nucleotide sequence ID" value="NZ_OX458333.1"/>
</dbReference>
<protein>
    <recommendedName>
        <fullName evidence="3">Uracil-DNA glycosylase-like domain-containing protein</fullName>
    </recommendedName>
</protein>
<gene>
    <name evidence="1" type="ORF">MSZNOR_0141</name>
</gene>
<proteinExistence type="predicted"/>
<keyword evidence="2" id="KW-1185">Reference proteome</keyword>